<feature type="domain" description="STPR" evidence="2">
    <location>
        <begin position="114"/>
        <end position="187"/>
    </location>
</feature>
<evidence type="ECO:0000259" key="2">
    <source>
        <dbReference type="Pfam" id="PF21107"/>
    </source>
</evidence>
<dbReference type="InParanoid" id="A0A1X7UBB0"/>
<protein>
    <recommendedName>
        <fullName evidence="2">STPR domain-containing protein</fullName>
    </recommendedName>
</protein>
<dbReference type="AlphaFoldDB" id="A0A1X7UBB0"/>
<name>A0A1X7UBB0_AMPQE</name>
<reference evidence="3" key="1">
    <citation type="submission" date="2017-05" db="UniProtKB">
        <authorList>
            <consortium name="EnsemblMetazoa"/>
        </authorList>
    </citation>
    <scope>IDENTIFICATION</scope>
</reference>
<feature type="region of interest" description="Disordered" evidence="1">
    <location>
        <begin position="201"/>
        <end position="220"/>
    </location>
</feature>
<feature type="region of interest" description="Disordered" evidence="1">
    <location>
        <begin position="99"/>
        <end position="162"/>
    </location>
</feature>
<organism evidence="3">
    <name type="scientific">Amphimedon queenslandica</name>
    <name type="common">Sponge</name>
    <dbReference type="NCBI Taxonomy" id="400682"/>
    <lineage>
        <taxon>Eukaryota</taxon>
        <taxon>Metazoa</taxon>
        <taxon>Porifera</taxon>
        <taxon>Demospongiae</taxon>
        <taxon>Heteroscleromorpha</taxon>
        <taxon>Haplosclerida</taxon>
        <taxon>Niphatidae</taxon>
        <taxon>Amphimedon</taxon>
    </lineage>
</organism>
<proteinExistence type="predicted"/>
<feature type="region of interest" description="Disordered" evidence="1">
    <location>
        <begin position="23"/>
        <end position="65"/>
    </location>
</feature>
<accession>A0A1X7UBB0</accession>
<evidence type="ECO:0000313" key="3">
    <source>
        <dbReference type="EnsemblMetazoa" id="Aqu2.1.24764_001"/>
    </source>
</evidence>
<feature type="region of interest" description="Disordered" evidence="1">
    <location>
        <begin position="168"/>
        <end position="187"/>
    </location>
</feature>
<evidence type="ECO:0000256" key="1">
    <source>
        <dbReference type="SAM" id="MobiDB-lite"/>
    </source>
</evidence>
<sequence length="444" mass="51553">METSLPKTVAKTMRVLPRWMLESTNQQQAHTTTVSSHKKQKRRDIIDSFYGPPIKHRVPLQDLSNNKKRRLEYLKEKQREHRSKESQEDKIKRLRKMREYAQRARSIHNESADHREARLSDQRHRSQRRVNNESEAQRQERLADLSERSQQQCASESEAEREERLLDLRERDHERRASESEEQRAQRNQIMREYRRELLANQAQRPPAPSPESIRQQQLSRKDLEKFQKEIRLSPTSICCTCERLCYPKGVSLVDVSKDTEAFQSPHLGSQDYIVHRSFTGEILFYAKHSSGKLARWSQAVSEYNLEIHYHPGRQNANVDAMSQSPLQANMESSSLETIQIATITPSDEEKEYAKLLQEDPKLKRVLISLNGKDKQNDFVLANDILYYCGGKPLRLCSFSKKETPLKPARSGSFAGRFSGKQSITHWLRNIGGKGCIGMLSLSL</sequence>
<dbReference type="EnsemblMetazoa" id="Aqu2.1.24764_001">
    <property type="protein sequence ID" value="Aqu2.1.24764_001"/>
    <property type="gene ID" value="Aqu2.1.24764"/>
</dbReference>
<dbReference type="InterPro" id="IPR048998">
    <property type="entry name" value="STPR"/>
</dbReference>
<dbReference type="Pfam" id="PF21107">
    <property type="entry name" value="STPRs"/>
    <property type="match status" value="1"/>
</dbReference>
<feature type="compositionally biased region" description="Basic and acidic residues" evidence="1">
    <location>
        <begin position="99"/>
        <end position="147"/>
    </location>
</feature>
<feature type="compositionally biased region" description="Polar residues" evidence="1">
    <location>
        <begin position="23"/>
        <end position="35"/>
    </location>
</feature>